<accession>A0A1J4J7V2</accession>
<dbReference type="VEuPathDB" id="TrichDB:TRFO_40225"/>
<feature type="transmembrane region" description="Helical" evidence="2">
    <location>
        <begin position="295"/>
        <end position="312"/>
    </location>
</feature>
<feature type="compositionally biased region" description="Acidic residues" evidence="1">
    <location>
        <begin position="34"/>
        <end position="46"/>
    </location>
</feature>
<dbReference type="GeneID" id="94847778"/>
<proteinExistence type="predicted"/>
<evidence type="ECO:0000256" key="1">
    <source>
        <dbReference type="SAM" id="MobiDB-lite"/>
    </source>
</evidence>
<keyword evidence="2" id="KW-0472">Membrane</keyword>
<dbReference type="RefSeq" id="XP_068346630.1">
    <property type="nucleotide sequence ID" value="XM_068513074.1"/>
</dbReference>
<dbReference type="AlphaFoldDB" id="A0A1J4J7V2"/>
<keyword evidence="2" id="KW-1133">Transmembrane helix</keyword>
<feature type="compositionally biased region" description="Basic and acidic residues" evidence="1">
    <location>
        <begin position="97"/>
        <end position="109"/>
    </location>
</feature>
<reference evidence="3" key="1">
    <citation type="submission" date="2016-10" db="EMBL/GenBank/DDBJ databases">
        <authorList>
            <person name="Benchimol M."/>
            <person name="Almeida L.G."/>
            <person name="Vasconcelos A.T."/>
            <person name="Perreira-Neves A."/>
            <person name="Rosa I.A."/>
            <person name="Tasca T."/>
            <person name="Bogo M.R."/>
            <person name="de Souza W."/>
        </authorList>
    </citation>
    <scope>NUCLEOTIDE SEQUENCE [LARGE SCALE GENOMIC DNA]</scope>
    <source>
        <strain evidence="3">K</strain>
    </source>
</reference>
<keyword evidence="2" id="KW-0812">Transmembrane</keyword>
<comment type="caution">
    <text evidence="3">The sequence shown here is derived from an EMBL/GenBank/DDBJ whole genome shotgun (WGS) entry which is preliminary data.</text>
</comment>
<feature type="transmembrane region" description="Helical" evidence="2">
    <location>
        <begin position="190"/>
        <end position="210"/>
    </location>
</feature>
<feature type="region of interest" description="Disordered" evidence="1">
    <location>
        <begin position="1"/>
        <end position="62"/>
    </location>
</feature>
<feature type="compositionally biased region" description="Polar residues" evidence="1">
    <location>
        <begin position="136"/>
        <end position="164"/>
    </location>
</feature>
<dbReference type="Proteomes" id="UP000179807">
    <property type="component" value="Unassembled WGS sequence"/>
</dbReference>
<dbReference type="EMBL" id="MLAK01001396">
    <property type="protein sequence ID" value="OHS93493.1"/>
    <property type="molecule type" value="Genomic_DNA"/>
</dbReference>
<evidence type="ECO:0000313" key="4">
    <source>
        <dbReference type="Proteomes" id="UP000179807"/>
    </source>
</evidence>
<feature type="region of interest" description="Disordered" evidence="1">
    <location>
        <begin position="84"/>
        <end position="182"/>
    </location>
</feature>
<evidence type="ECO:0000313" key="3">
    <source>
        <dbReference type="EMBL" id="OHS93493.1"/>
    </source>
</evidence>
<evidence type="ECO:0000256" key="2">
    <source>
        <dbReference type="SAM" id="Phobius"/>
    </source>
</evidence>
<keyword evidence="4" id="KW-1185">Reference proteome</keyword>
<protein>
    <submittedName>
        <fullName evidence="3">Uncharacterized protein</fullName>
    </submittedName>
</protein>
<organism evidence="3 4">
    <name type="scientific">Tritrichomonas foetus</name>
    <dbReference type="NCBI Taxonomy" id="1144522"/>
    <lineage>
        <taxon>Eukaryota</taxon>
        <taxon>Metamonada</taxon>
        <taxon>Parabasalia</taxon>
        <taxon>Tritrichomonadida</taxon>
        <taxon>Tritrichomonadidae</taxon>
        <taxon>Tritrichomonas</taxon>
    </lineage>
</organism>
<sequence>MEKPQEDNGIKPVPQPDGKTILFQRDIEPPSTEPLEDELDEIVDDPAESKTDSPPPPILEMNYELDELGNPNFFVEDNSSILDPNTFEYFEPQSELSPKKKDGNPEKPTKPSKNRKSPVQNRNLRNEPVKQRVHRNSFQNDSSKPPQTVKSPPSDKSQSVSNKIKQPRKTEGSKRKQNAKTVTRQNNSSFYAICGYCLLFFSILLAVALYNQDAADPSLKDNEIEREIVFLLNDCVSPKKYILADNYPSSFVQYVKSNSSIYLKYDTGNNAFIVKKPMKSLFCKIIDFGDNHPDLAGMAIVWFIIFLFYVWYRISRIRAERIVPVVYEILKKKNNMCYIDDAKKQVKEMGFFVFGAWWQVLAIMKKDENVKTLKVVDAKPFWSLN</sequence>
<name>A0A1J4J7V2_9EUKA</name>
<gene>
    <name evidence="3" type="ORF">TRFO_40225</name>
</gene>